<dbReference type="EMBL" id="JACHMX010000001">
    <property type="protein sequence ID" value="MBB5856300.1"/>
    <property type="molecule type" value="Genomic_DNA"/>
</dbReference>
<gene>
    <name evidence="1" type="ORF">HDA45_006387</name>
</gene>
<dbReference type="Proteomes" id="UP000580861">
    <property type="component" value="Unassembled WGS sequence"/>
</dbReference>
<dbReference type="AlphaFoldDB" id="A0A841BBH8"/>
<comment type="caution">
    <text evidence="1">The sequence shown here is derived from an EMBL/GenBank/DDBJ whole genome shotgun (WGS) entry which is preliminary data.</text>
</comment>
<protein>
    <submittedName>
        <fullName evidence="1">Uncharacterized protein</fullName>
    </submittedName>
</protein>
<evidence type="ECO:0000313" key="1">
    <source>
        <dbReference type="EMBL" id="MBB5856300.1"/>
    </source>
</evidence>
<accession>A0A841BBH8</accession>
<sequence>MANFSADPRSMEVISEGYSSIAAKMYRICELGQDRIDLLLEACGDDEMGEEIKGNLHTPAAKIEGAFTSISTVVENQTNVTKGMAAQLAAAESTNVVNVHKGLKR</sequence>
<dbReference type="RefSeq" id="WP_184901607.1">
    <property type="nucleotide sequence ID" value="NZ_JACHMX010000001.1"/>
</dbReference>
<name>A0A841BBH8_9PSEU</name>
<proteinExistence type="predicted"/>
<keyword evidence="2" id="KW-1185">Reference proteome</keyword>
<reference evidence="1 2" key="1">
    <citation type="submission" date="2020-08" db="EMBL/GenBank/DDBJ databases">
        <title>Sequencing the genomes of 1000 actinobacteria strains.</title>
        <authorList>
            <person name="Klenk H.-P."/>
        </authorList>
    </citation>
    <scope>NUCLEOTIDE SEQUENCE [LARGE SCALE GENOMIC DNA]</scope>
    <source>
        <strain evidence="1 2">DSM 45272</strain>
    </source>
</reference>
<organism evidence="1 2">
    <name type="scientific">Amycolatopsis umgeniensis</name>
    <dbReference type="NCBI Taxonomy" id="336628"/>
    <lineage>
        <taxon>Bacteria</taxon>
        <taxon>Bacillati</taxon>
        <taxon>Actinomycetota</taxon>
        <taxon>Actinomycetes</taxon>
        <taxon>Pseudonocardiales</taxon>
        <taxon>Pseudonocardiaceae</taxon>
        <taxon>Amycolatopsis</taxon>
    </lineage>
</organism>
<evidence type="ECO:0000313" key="2">
    <source>
        <dbReference type="Proteomes" id="UP000580861"/>
    </source>
</evidence>